<dbReference type="InterPro" id="IPR003593">
    <property type="entry name" value="AAA+_ATPase"/>
</dbReference>
<dbReference type="SMART" id="SM00382">
    <property type="entry name" value="AAA"/>
    <property type="match status" value="1"/>
</dbReference>
<protein>
    <recommendedName>
        <fullName evidence="6">ABC transporter domain-containing protein</fullName>
    </recommendedName>
</protein>
<gene>
    <name evidence="7" type="ORF">MAE02_42020</name>
</gene>
<evidence type="ECO:0000313" key="8">
    <source>
        <dbReference type="Proteomes" id="UP000321085"/>
    </source>
</evidence>
<evidence type="ECO:0000259" key="6">
    <source>
        <dbReference type="PROSITE" id="PS50893"/>
    </source>
</evidence>
<dbReference type="GO" id="GO:0055085">
    <property type="term" value="P:transmembrane transport"/>
    <property type="evidence" value="ECO:0007669"/>
    <property type="project" value="UniProtKB-ARBA"/>
</dbReference>
<comment type="subcellular location">
    <subcellularLocation>
        <location evidence="1">Cell inner membrane</location>
        <topology evidence="1">Peripheral membrane protein</topology>
    </subcellularLocation>
</comment>
<dbReference type="AlphaFoldDB" id="A0A512BX31"/>
<dbReference type="InterPro" id="IPR017871">
    <property type="entry name" value="ABC_transporter-like_CS"/>
</dbReference>
<keyword evidence="8" id="KW-1185">Reference proteome</keyword>
<dbReference type="InterPro" id="IPR050319">
    <property type="entry name" value="ABC_transp_ATP-bind"/>
</dbReference>
<keyword evidence="3" id="KW-0813">Transport</keyword>
<organism evidence="7 8">
    <name type="scientific">Microvirga aerophila</name>
    <dbReference type="NCBI Taxonomy" id="670291"/>
    <lineage>
        <taxon>Bacteria</taxon>
        <taxon>Pseudomonadati</taxon>
        <taxon>Pseudomonadota</taxon>
        <taxon>Alphaproteobacteria</taxon>
        <taxon>Hyphomicrobiales</taxon>
        <taxon>Methylobacteriaceae</taxon>
        <taxon>Microvirga</taxon>
    </lineage>
</organism>
<evidence type="ECO:0000256" key="2">
    <source>
        <dbReference type="ARBA" id="ARBA00005417"/>
    </source>
</evidence>
<dbReference type="OrthoDB" id="7328866at2"/>
<dbReference type="Proteomes" id="UP000321085">
    <property type="component" value="Unassembled WGS sequence"/>
</dbReference>
<proteinExistence type="inferred from homology"/>
<comment type="caution">
    <text evidence="7">The sequence shown here is derived from an EMBL/GenBank/DDBJ whole genome shotgun (WGS) entry which is preliminary data.</text>
</comment>
<evidence type="ECO:0000256" key="3">
    <source>
        <dbReference type="ARBA" id="ARBA00022448"/>
    </source>
</evidence>
<dbReference type="PROSITE" id="PS00211">
    <property type="entry name" value="ABC_TRANSPORTER_1"/>
    <property type="match status" value="1"/>
</dbReference>
<feature type="domain" description="ABC transporter" evidence="6">
    <location>
        <begin position="20"/>
        <end position="263"/>
    </location>
</feature>
<name>A0A512BX31_9HYPH</name>
<sequence>MLSPAITPSTDANTDDGSILSVTGLTKVFVSGGKEFRAVDDVSLSVNAGDVLGIVGESGSGKSTVARLVMRLIEPTAGRIVFEGGDLTAKSGEELRRMRRHMQIVFQNPHSSLDPRHTIHSALAEPFLIQTNLRGIELERRIDALLDIVSLPKAFKYRFPHELSGGQKQRICIARAVALEPRLLVLDEPTSALDVSVQAQIITFLQELRQRLNLTYLFISHNLAVVRHICDHVIVMNQGKVLEQGTTESVFAHPQNDYTRQLIDSVPRLPRLAI</sequence>
<dbReference type="EMBL" id="BJYU01000066">
    <property type="protein sequence ID" value="GEO16506.1"/>
    <property type="molecule type" value="Genomic_DNA"/>
</dbReference>
<evidence type="ECO:0000256" key="5">
    <source>
        <dbReference type="ARBA" id="ARBA00022840"/>
    </source>
</evidence>
<evidence type="ECO:0000313" key="7">
    <source>
        <dbReference type="EMBL" id="GEO16506.1"/>
    </source>
</evidence>
<keyword evidence="5" id="KW-0067">ATP-binding</keyword>
<dbReference type="InterPro" id="IPR027417">
    <property type="entry name" value="P-loop_NTPase"/>
</dbReference>
<dbReference type="FunFam" id="3.40.50.300:FF:000016">
    <property type="entry name" value="Oligopeptide ABC transporter ATP-binding component"/>
    <property type="match status" value="1"/>
</dbReference>
<comment type="similarity">
    <text evidence="2">Belongs to the ABC transporter superfamily.</text>
</comment>
<dbReference type="RefSeq" id="WP_114185997.1">
    <property type="nucleotide sequence ID" value="NZ_BJYU01000066.1"/>
</dbReference>
<dbReference type="PROSITE" id="PS50893">
    <property type="entry name" value="ABC_TRANSPORTER_2"/>
    <property type="match status" value="1"/>
</dbReference>
<dbReference type="CDD" id="cd03257">
    <property type="entry name" value="ABC_NikE_OppD_transporters"/>
    <property type="match status" value="1"/>
</dbReference>
<dbReference type="PANTHER" id="PTHR43776">
    <property type="entry name" value="TRANSPORT ATP-BINDING PROTEIN"/>
    <property type="match status" value="1"/>
</dbReference>
<dbReference type="GO" id="GO:0005524">
    <property type="term" value="F:ATP binding"/>
    <property type="evidence" value="ECO:0007669"/>
    <property type="project" value="UniProtKB-KW"/>
</dbReference>
<evidence type="ECO:0000256" key="4">
    <source>
        <dbReference type="ARBA" id="ARBA00022741"/>
    </source>
</evidence>
<dbReference type="InterPro" id="IPR003439">
    <property type="entry name" value="ABC_transporter-like_ATP-bd"/>
</dbReference>
<dbReference type="SUPFAM" id="SSF52540">
    <property type="entry name" value="P-loop containing nucleoside triphosphate hydrolases"/>
    <property type="match status" value="1"/>
</dbReference>
<accession>A0A512BX31</accession>
<dbReference type="GO" id="GO:0005886">
    <property type="term" value="C:plasma membrane"/>
    <property type="evidence" value="ECO:0007669"/>
    <property type="project" value="UniProtKB-SubCell"/>
</dbReference>
<dbReference type="Pfam" id="PF00005">
    <property type="entry name" value="ABC_tran"/>
    <property type="match status" value="1"/>
</dbReference>
<dbReference type="GO" id="GO:0016887">
    <property type="term" value="F:ATP hydrolysis activity"/>
    <property type="evidence" value="ECO:0007669"/>
    <property type="project" value="InterPro"/>
</dbReference>
<keyword evidence="4" id="KW-0547">Nucleotide-binding</keyword>
<reference evidence="7 8" key="1">
    <citation type="submission" date="2019-07" db="EMBL/GenBank/DDBJ databases">
        <title>Whole genome shotgun sequence of Microvirga aerophila NBRC 106136.</title>
        <authorList>
            <person name="Hosoyama A."/>
            <person name="Uohara A."/>
            <person name="Ohji S."/>
            <person name="Ichikawa N."/>
        </authorList>
    </citation>
    <scope>NUCLEOTIDE SEQUENCE [LARGE SCALE GENOMIC DNA]</scope>
    <source>
        <strain evidence="7 8">NBRC 106136</strain>
    </source>
</reference>
<evidence type="ECO:0000256" key="1">
    <source>
        <dbReference type="ARBA" id="ARBA00004417"/>
    </source>
</evidence>
<dbReference type="Gene3D" id="3.40.50.300">
    <property type="entry name" value="P-loop containing nucleotide triphosphate hydrolases"/>
    <property type="match status" value="1"/>
</dbReference>